<dbReference type="RefSeq" id="WP_357401339.1">
    <property type="nucleotide sequence ID" value="NZ_JBEYCD010000002.1"/>
</dbReference>
<evidence type="ECO:0000313" key="3">
    <source>
        <dbReference type="EMBL" id="MFI2473975.1"/>
    </source>
</evidence>
<accession>A0ABW7WYP9</accession>
<feature type="transmembrane region" description="Helical" evidence="2">
    <location>
        <begin position="36"/>
        <end position="57"/>
    </location>
</feature>
<gene>
    <name evidence="3" type="ORF">ACH49W_11410</name>
</gene>
<reference evidence="3 4" key="1">
    <citation type="submission" date="2024-10" db="EMBL/GenBank/DDBJ databases">
        <title>The Natural Products Discovery Center: Release of the First 8490 Sequenced Strains for Exploring Actinobacteria Biosynthetic Diversity.</title>
        <authorList>
            <person name="Kalkreuter E."/>
            <person name="Kautsar S.A."/>
            <person name="Yang D."/>
            <person name="Bader C.D."/>
            <person name="Teijaro C.N."/>
            <person name="Fluegel L."/>
            <person name="Davis C.M."/>
            <person name="Simpson J.R."/>
            <person name="Lauterbach L."/>
            <person name="Steele A.D."/>
            <person name="Gui C."/>
            <person name="Meng S."/>
            <person name="Li G."/>
            <person name="Viehrig K."/>
            <person name="Ye F."/>
            <person name="Su P."/>
            <person name="Kiefer A.F."/>
            <person name="Nichols A."/>
            <person name="Cepeda A.J."/>
            <person name="Yan W."/>
            <person name="Fan B."/>
            <person name="Jiang Y."/>
            <person name="Adhikari A."/>
            <person name="Zheng C.-J."/>
            <person name="Schuster L."/>
            <person name="Cowan T.M."/>
            <person name="Smanski M.J."/>
            <person name="Chevrette M.G."/>
            <person name="De Carvalho L.P.S."/>
            <person name="Shen B."/>
        </authorList>
    </citation>
    <scope>NUCLEOTIDE SEQUENCE [LARGE SCALE GENOMIC DNA]</scope>
    <source>
        <strain evidence="3 4">NPDC019275</strain>
    </source>
</reference>
<keyword evidence="2" id="KW-0472">Membrane</keyword>
<dbReference type="EMBL" id="JBIRYO010000006">
    <property type="protein sequence ID" value="MFI2473975.1"/>
    <property type="molecule type" value="Genomic_DNA"/>
</dbReference>
<keyword evidence="2" id="KW-0812">Transmembrane</keyword>
<feature type="compositionally biased region" description="Polar residues" evidence="1">
    <location>
        <begin position="103"/>
        <end position="112"/>
    </location>
</feature>
<keyword evidence="2" id="KW-1133">Transmembrane helix</keyword>
<comment type="caution">
    <text evidence="3">The sequence shown here is derived from an EMBL/GenBank/DDBJ whole genome shotgun (WGS) entry which is preliminary data.</text>
</comment>
<proteinExistence type="predicted"/>
<evidence type="ECO:0000256" key="1">
    <source>
        <dbReference type="SAM" id="MobiDB-lite"/>
    </source>
</evidence>
<feature type="region of interest" description="Disordered" evidence="1">
    <location>
        <begin position="89"/>
        <end position="112"/>
    </location>
</feature>
<dbReference type="Proteomes" id="UP001611415">
    <property type="component" value="Unassembled WGS sequence"/>
</dbReference>
<organism evidence="3 4">
    <name type="scientific">Nocardia xishanensis</name>
    <dbReference type="NCBI Taxonomy" id="238964"/>
    <lineage>
        <taxon>Bacteria</taxon>
        <taxon>Bacillati</taxon>
        <taxon>Actinomycetota</taxon>
        <taxon>Actinomycetes</taxon>
        <taxon>Mycobacteriales</taxon>
        <taxon>Nocardiaceae</taxon>
        <taxon>Nocardia</taxon>
    </lineage>
</organism>
<feature type="transmembrane region" description="Helical" evidence="2">
    <location>
        <begin position="63"/>
        <end position="84"/>
    </location>
</feature>
<evidence type="ECO:0000313" key="4">
    <source>
        <dbReference type="Proteomes" id="UP001611415"/>
    </source>
</evidence>
<protein>
    <recommendedName>
        <fullName evidence="5">DUF2530 domain-containing protein</fullName>
    </recommendedName>
</protein>
<evidence type="ECO:0008006" key="5">
    <source>
        <dbReference type="Google" id="ProtNLM"/>
    </source>
</evidence>
<feature type="region of interest" description="Disordered" evidence="1">
    <location>
        <begin position="1"/>
        <end position="31"/>
    </location>
</feature>
<evidence type="ECO:0000256" key="2">
    <source>
        <dbReference type="SAM" id="Phobius"/>
    </source>
</evidence>
<sequence>MASEGTWEIPPLDDAPDIARTPGPQPGETMADTGNWAGFVLVGIGLLTVIPAVAFAALGVQGWALLVAFIACVALAAGAALLVLQRRNQPGRQKGSGAEQKTAVWQGSVQRP</sequence>
<keyword evidence="4" id="KW-1185">Reference proteome</keyword>
<name>A0ABW7WYP9_9NOCA</name>